<organism evidence="1 2">
    <name type="scientific">Natrinema altunense</name>
    <dbReference type="NCBI Taxonomy" id="222984"/>
    <lineage>
        <taxon>Archaea</taxon>
        <taxon>Methanobacteriati</taxon>
        <taxon>Methanobacteriota</taxon>
        <taxon>Stenosarchaea group</taxon>
        <taxon>Halobacteria</taxon>
        <taxon>Halobacteriales</taxon>
        <taxon>Natrialbaceae</taxon>
        <taxon>Natrinema</taxon>
    </lineage>
</organism>
<dbReference type="EMBL" id="SHMR01000001">
    <property type="protein sequence ID" value="RZH69726.1"/>
    <property type="molecule type" value="Genomic_DNA"/>
</dbReference>
<dbReference type="Pfam" id="PF25858">
    <property type="entry name" value="DUF7958"/>
    <property type="match status" value="1"/>
</dbReference>
<dbReference type="AlphaFoldDB" id="A0A482Y7F0"/>
<dbReference type="OrthoDB" id="242611at2157"/>
<comment type="caution">
    <text evidence="1">The sequence shown here is derived from an EMBL/GenBank/DDBJ whole genome shotgun (WGS) entry which is preliminary data.</text>
</comment>
<sequence length="223" mass="25866">MVRQARDYAKWYVAQETEYDTVPWYLDTASLKAIRNAVGSCSDDAVEQHFGEYYRQLAGAYNDDITQPHPDPVPAGAAMNEYREHKLDIYLTEDRDEIDVTSGVHVMYYAGVNDERLIRSDDPYPDREPDGRLEHVVIDIDRDQFETFLDYHLRCQIRDSYLARGEEPPEQYRVLGPGTDYMMGRCMTRDCVPEYHNYNATIEGYRAEDTFNAGVFGQLLSLF</sequence>
<name>A0A482Y7F0_9EURY</name>
<evidence type="ECO:0000313" key="1">
    <source>
        <dbReference type="EMBL" id="RZH69726.1"/>
    </source>
</evidence>
<accession>A0A482Y7F0</accession>
<gene>
    <name evidence="1" type="ORF">ELS17_09300</name>
</gene>
<dbReference type="STRING" id="222984.GCA_000731985_00844"/>
<proteinExistence type="predicted"/>
<evidence type="ECO:0000313" key="2">
    <source>
        <dbReference type="Proteomes" id="UP000292704"/>
    </source>
</evidence>
<reference evidence="1 2" key="1">
    <citation type="submission" date="2019-02" db="EMBL/GenBank/DDBJ databases">
        <title>Genome analysis provides insights into bioremediation potentialities and Haloocin production by Natrinema altunense strain 4.1R isolated from Chott Douz in Tunisian desert.</title>
        <authorList>
            <person name="Najjari A."/>
            <person name="Youssef N."/>
            <person name="Ben Dhia O."/>
            <person name="Ferjani R."/>
            <person name="El Hidri D."/>
            <person name="Ouzari H.I."/>
            <person name="Cherif A."/>
        </authorList>
    </citation>
    <scope>NUCLEOTIDE SEQUENCE [LARGE SCALE GENOMIC DNA]</scope>
    <source>
        <strain evidence="1 2">4.1R</strain>
    </source>
</reference>
<dbReference type="Proteomes" id="UP000292704">
    <property type="component" value="Unassembled WGS sequence"/>
</dbReference>
<dbReference type="InterPro" id="IPR058264">
    <property type="entry name" value="DUF7958"/>
</dbReference>
<protein>
    <submittedName>
        <fullName evidence="1">Uncharacterized protein</fullName>
    </submittedName>
</protein>